<dbReference type="PROSITE" id="PS52016">
    <property type="entry name" value="TONB_DEPENDENT_REC_3"/>
    <property type="match status" value="1"/>
</dbReference>
<evidence type="ECO:0000256" key="6">
    <source>
        <dbReference type="ARBA" id="ARBA00023237"/>
    </source>
</evidence>
<dbReference type="EMBL" id="ADLV01000039">
    <property type="protein sequence ID" value="EGK00224.1"/>
    <property type="molecule type" value="Genomic_DNA"/>
</dbReference>
<accession>F5J2A4</accession>
<dbReference type="InterPro" id="IPR023996">
    <property type="entry name" value="TonB-dep_OMP_SusC/RagA"/>
</dbReference>
<keyword evidence="5 7" id="KW-0472">Membrane</keyword>
<evidence type="ECO:0000256" key="4">
    <source>
        <dbReference type="ARBA" id="ARBA00022692"/>
    </source>
</evidence>
<dbReference type="FunFam" id="2.170.130.10:FF:000003">
    <property type="entry name" value="SusC/RagA family TonB-linked outer membrane protein"/>
    <property type="match status" value="1"/>
</dbReference>
<organism evidence="10 11">
    <name type="scientific">Dysgonomonas gadei ATCC BAA-286</name>
    <dbReference type="NCBI Taxonomy" id="742766"/>
    <lineage>
        <taxon>Bacteria</taxon>
        <taxon>Pseudomonadati</taxon>
        <taxon>Bacteroidota</taxon>
        <taxon>Bacteroidia</taxon>
        <taxon>Bacteroidales</taxon>
        <taxon>Dysgonomonadaceae</taxon>
        <taxon>Dysgonomonas</taxon>
    </lineage>
</organism>
<dbReference type="GO" id="GO:0009279">
    <property type="term" value="C:cell outer membrane"/>
    <property type="evidence" value="ECO:0007669"/>
    <property type="project" value="UniProtKB-SubCell"/>
</dbReference>
<dbReference type="InterPro" id="IPR037066">
    <property type="entry name" value="Plug_dom_sf"/>
</dbReference>
<dbReference type="Gene3D" id="2.170.130.10">
    <property type="entry name" value="TonB-dependent receptor, plug domain"/>
    <property type="match status" value="1"/>
</dbReference>
<keyword evidence="6 7" id="KW-0998">Cell outer membrane</keyword>
<dbReference type="Pfam" id="PF13715">
    <property type="entry name" value="CarbopepD_reg_2"/>
    <property type="match status" value="1"/>
</dbReference>
<dbReference type="InterPro" id="IPR008969">
    <property type="entry name" value="CarboxyPept-like_regulatory"/>
</dbReference>
<dbReference type="eggNOG" id="COG1629">
    <property type="taxonomic scope" value="Bacteria"/>
</dbReference>
<dbReference type="Gene3D" id="2.40.170.20">
    <property type="entry name" value="TonB-dependent receptor, beta-barrel domain"/>
    <property type="match status" value="1"/>
</dbReference>
<evidence type="ECO:0000256" key="8">
    <source>
        <dbReference type="SAM" id="SignalP"/>
    </source>
</evidence>
<reference evidence="10 11" key="1">
    <citation type="submission" date="2011-04" db="EMBL/GenBank/DDBJ databases">
        <title>The Genome Sequence of Dysgonomonas gadei ATCC BAA-286.</title>
        <authorList>
            <consortium name="The Broad Institute Genome Sequencing Platform"/>
            <person name="Earl A."/>
            <person name="Ward D."/>
            <person name="Feldgarden M."/>
            <person name="Gevers D."/>
            <person name="Pudlo N."/>
            <person name="Martens E."/>
            <person name="Allen-Vercoe E."/>
            <person name="Young S.K."/>
            <person name="Zeng Q."/>
            <person name="Gargeya S."/>
            <person name="Fitzgerald M."/>
            <person name="Haas B."/>
            <person name="Abouelleil A."/>
            <person name="Alvarado L."/>
            <person name="Arachchi H.M."/>
            <person name="Berlin A."/>
            <person name="Brown A."/>
            <person name="Chapman S.B."/>
            <person name="Chen Z."/>
            <person name="Dunbar C."/>
            <person name="Freedman E."/>
            <person name="Gearin G."/>
            <person name="Gellesch M."/>
            <person name="Goldberg J."/>
            <person name="Griggs A."/>
            <person name="Gujja S."/>
            <person name="Heiman D."/>
            <person name="Howarth C."/>
            <person name="Larson L."/>
            <person name="Lui A."/>
            <person name="MacDonald P.J.P."/>
            <person name="Mehta T."/>
            <person name="Montmayeur A."/>
            <person name="Murphy C."/>
            <person name="Neiman D."/>
            <person name="Pearson M."/>
            <person name="Priest M."/>
            <person name="Roberts A."/>
            <person name="Saif S."/>
            <person name="Shea T."/>
            <person name="Shenoy N."/>
            <person name="Sisk P."/>
            <person name="Stolte C."/>
            <person name="Sykes S."/>
            <person name="Yandava C."/>
            <person name="Wortman J."/>
            <person name="Nusbaum C."/>
            <person name="Birren B."/>
        </authorList>
    </citation>
    <scope>NUCLEOTIDE SEQUENCE [LARGE SCALE GENOMIC DNA]</scope>
    <source>
        <strain evidence="10 11">ATCC BAA-286</strain>
    </source>
</reference>
<evidence type="ECO:0000256" key="2">
    <source>
        <dbReference type="ARBA" id="ARBA00022448"/>
    </source>
</evidence>
<evidence type="ECO:0000256" key="5">
    <source>
        <dbReference type="ARBA" id="ARBA00023136"/>
    </source>
</evidence>
<dbReference type="Proteomes" id="UP000004913">
    <property type="component" value="Unassembled WGS sequence"/>
</dbReference>
<dbReference type="InterPro" id="IPR023997">
    <property type="entry name" value="TonB-dep_OMP_SusC/RagA_CS"/>
</dbReference>
<evidence type="ECO:0000256" key="7">
    <source>
        <dbReference type="PROSITE-ProRule" id="PRU01360"/>
    </source>
</evidence>
<dbReference type="AlphaFoldDB" id="F5J2A4"/>
<evidence type="ECO:0000313" key="10">
    <source>
        <dbReference type="EMBL" id="EGK00224.1"/>
    </source>
</evidence>
<keyword evidence="2 7" id="KW-0813">Transport</keyword>
<keyword evidence="8" id="KW-0732">Signal</keyword>
<keyword evidence="4 7" id="KW-0812">Transmembrane</keyword>
<dbReference type="Pfam" id="PF07715">
    <property type="entry name" value="Plug"/>
    <property type="match status" value="1"/>
</dbReference>
<dbReference type="InterPro" id="IPR036942">
    <property type="entry name" value="Beta-barrel_TonB_sf"/>
</dbReference>
<dbReference type="HOGENOM" id="CLU_004317_1_0_10"/>
<sequence>MKKILIIMMSIMLSSLLSAVCAQNTLEIKGVVYDEFDETVPSATVFLKDRPGIGTTTDTNGQFSIKASVGDVLQISYIGYNIYEHLVTKSEKNLVVKLKVKSSDLTEVVVTGMGASQRKISIVGAVTNVDVDQLKAPATSINNMLGGRVAGIISQQTSGEPGKNTSEFWVRGIGTFGASSSALVLIDGLEGNLSNIDPSDIESFSILKDASATAVYGVRGANGVILVTTKRGTVDKLNITARANFTVSRLTRMPNYLPAYEYAQLANEAKVVRGDLPLYDDMAMYAIKHNLDPDIYPNVDWRKETLNNTSFQQTYYISARGGGSLAKYFLSLGMSDESAAYKIDKNSKYNNGLGYNTYNYRANIDMNLTSTTSLYFGVDGWFSNKTEPGNSDSNATDAIWDAQALLTPLTIPTKYSTGQLPAYGTGNAYSPYVMINHTGKKETENSNNQITLALSQDLSFITDGLKARAQGAYTRNTEYWERRHVLPEMYYATGRYTNGQLQLVKKQEEVKAQFSNYQNQYTKYHFEANLNYEKLFGEKHRTSALIYYYMSSEKNLYDIGAADDNFKTMASIPKRYQGISSRLTYGFEDTYMVDLNFGYTGSENFQPGRQFGFFPSIALGWIPTNYSLIKDNLKWLNFLKIRGSYGLVGNDRISNKRFPYLTIMNSGANIGWNSSSWGNIVGGGITEFIVGADNLKWEKSKKMDIGIEGKLFNNKIDFVIDYFVDRRDGIFQQRSQIPDFVGLVNLPYGNVGKMKSWGSDGNISFTQKLNENMSFVIRGNYTLSKNNISNWEQVEQKYQYQNYSGWPYQIQRGYIALGLFRDQDDINNSPIQTFGNYEPGDIKYKDVNGDGRIDSDDEVPLAYDNYPRLMYGFGGEFRYKNLTFGFLFKGIGKKDFFYTSESDGFGYYPFLYGETGNVLSIVADQKNRWTPASYSGDPSTENPNARFPRLSYGGSANNTKKSTFWKANGQYIRLQEISINYNLKLKELSKIGVSSIDLQLVGQDLYVWDKIGGLWDPEQTTKNGRAYPIPARYSFQMYINF</sequence>
<dbReference type="RefSeq" id="WP_006800896.1">
    <property type="nucleotide sequence ID" value="NZ_GL891988.1"/>
</dbReference>
<dbReference type="SUPFAM" id="SSF56935">
    <property type="entry name" value="Porins"/>
    <property type="match status" value="1"/>
</dbReference>
<gene>
    <name evidence="10" type="ORF">HMPREF9455_03363</name>
</gene>
<evidence type="ECO:0000313" key="11">
    <source>
        <dbReference type="Proteomes" id="UP000004913"/>
    </source>
</evidence>
<name>F5J2A4_9BACT</name>
<comment type="subcellular location">
    <subcellularLocation>
        <location evidence="1 7">Cell outer membrane</location>
        <topology evidence="1 7">Multi-pass membrane protein</topology>
    </subcellularLocation>
</comment>
<dbReference type="OrthoDB" id="721000at2"/>
<dbReference type="NCBIfam" id="TIGR04056">
    <property type="entry name" value="OMP_RagA_SusC"/>
    <property type="match status" value="1"/>
</dbReference>
<feature type="chain" id="PRO_5003324299" description="TonB-dependent receptor plug domain-containing protein" evidence="8">
    <location>
        <begin position="20"/>
        <end position="1041"/>
    </location>
</feature>
<feature type="domain" description="TonB-dependent receptor plug" evidence="9">
    <location>
        <begin position="120"/>
        <end position="224"/>
    </location>
</feature>
<dbReference type="InterPro" id="IPR039426">
    <property type="entry name" value="TonB-dep_rcpt-like"/>
</dbReference>
<evidence type="ECO:0000259" key="9">
    <source>
        <dbReference type="Pfam" id="PF07715"/>
    </source>
</evidence>
<protein>
    <recommendedName>
        <fullName evidence="9">TonB-dependent receptor plug domain-containing protein</fullName>
    </recommendedName>
</protein>
<keyword evidence="3 7" id="KW-1134">Transmembrane beta strand</keyword>
<evidence type="ECO:0000256" key="3">
    <source>
        <dbReference type="ARBA" id="ARBA00022452"/>
    </source>
</evidence>
<proteinExistence type="inferred from homology"/>
<comment type="caution">
    <text evidence="10">The sequence shown here is derived from an EMBL/GenBank/DDBJ whole genome shotgun (WGS) entry which is preliminary data.</text>
</comment>
<comment type="similarity">
    <text evidence="7">Belongs to the TonB-dependent receptor family.</text>
</comment>
<dbReference type="STRING" id="742766.HMPREF9455_03363"/>
<dbReference type="SUPFAM" id="SSF49464">
    <property type="entry name" value="Carboxypeptidase regulatory domain-like"/>
    <property type="match status" value="1"/>
</dbReference>
<keyword evidence="11" id="KW-1185">Reference proteome</keyword>
<dbReference type="NCBIfam" id="TIGR04057">
    <property type="entry name" value="SusC_RagA_signa"/>
    <property type="match status" value="1"/>
</dbReference>
<dbReference type="InterPro" id="IPR012910">
    <property type="entry name" value="Plug_dom"/>
</dbReference>
<evidence type="ECO:0000256" key="1">
    <source>
        <dbReference type="ARBA" id="ARBA00004571"/>
    </source>
</evidence>
<feature type="signal peptide" evidence="8">
    <location>
        <begin position="1"/>
        <end position="19"/>
    </location>
</feature>